<reference evidence="1 2" key="1">
    <citation type="submission" date="2014-07" db="EMBL/GenBank/DDBJ databases">
        <title>Draft genome of Clostridium celerecrescens 152B isolated from sediments associated with methane hydrate from Krishna Godavari basin.</title>
        <authorList>
            <person name="Honkalas V.S."/>
            <person name="Dabir A.P."/>
            <person name="Arora P."/>
            <person name="Dhakephalkar P.K."/>
        </authorList>
    </citation>
    <scope>NUCLEOTIDE SEQUENCE [LARGE SCALE GENOMIC DNA]</scope>
    <source>
        <strain evidence="1 2">152B</strain>
    </source>
</reference>
<keyword evidence="2" id="KW-1185">Reference proteome</keyword>
<dbReference type="PANTHER" id="PTHR43649">
    <property type="entry name" value="ARABINOSE-BINDING PROTEIN-RELATED"/>
    <property type="match status" value="1"/>
</dbReference>
<dbReference type="InterPro" id="IPR050490">
    <property type="entry name" value="Bact_solute-bd_prot1"/>
</dbReference>
<organism evidence="1 2">
    <name type="scientific">Lacrimispora celerecrescens</name>
    <dbReference type="NCBI Taxonomy" id="29354"/>
    <lineage>
        <taxon>Bacteria</taxon>
        <taxon>Bacillati</taxon>
        <taxon>Bacillota</taxon>
        <taxon>Clostridia</taxon>
        <taxon>Lachnospirales</taxon>
        <taxon>Lachnospiraceae</taxon>
        <taxon>Lacrimispora</taxon>
    </lineage>
</organism>
<dbReference type="SUPFAM" id="SSF53850">
    <property type="entry name" value="Periplasmic binding protein-like II"/>
    <property type="match status" value="1"/>
</dbReference>
<accession>A0A084JFB8</accession>
<dbReference type="RefSeq" id="WP_038284179.1">
    <property type="nucleotide sequence ID" value="NZ_JPME01000031.1"/>
</dbReference>
<evidence type="ECO:0000313" key="2">
    <source>
        <dbReference type="Proteomes" id="UP000028525"/>
    </source>
</evidence>
<protein>
    <recommendedName>
        <fullName evidence="3">ABC transporter substrate-binding protein</fullName>
    </recommendedName>
</protein>
<comment type="caution">
    <text evidence="1">The sequence shown here is derived from an EMBL/GenBank/DDBJ whole genome shotgun (WGS) entry which is preliminary data.</text>
</comment>
<name>A0A084JFB8_9FIRM</name>
<dbReference type="STRING" id="29354.IO98_20835"/>
<evidence type="ECO:0008006" key="3">
    <source>
        <dbReference type="Google" id="ProtNLM"/>
    </source>
</evidence>
<dbReference type="InterPro" id="IPR006059">
    <property type="entry name" value="SBP"/>
</dbReference>
<dbReference type="PROSITE" id="PS51257">
    <property type="entry name" value="PROKAR_LIPOPROTEIN"/>
    <property type="match status" value="1"/>
</dbReference>
<dbReference type="Gene3D" id="3.40.190.10">
    <property type="entry name" value="Periplasmic binding protein-like II"/>
    <property type="match status" value="2"/>
</dbReference>
<sequence length="573" mass="64195">MKKEKVLKLAASAMAAALLVTGCGTSGSEKSAGAPANVKQSEAAQAEAVTPAGEFPIVKEPITLKVATIDATYVGPLKDVDFCKWYEEKTGIKIEWTELPSDGYKEKLNLMLTTGNLPDVILGMSVSSGDVSSYGEDGTFLGLDDYIEKYGVETKKIMEEHDQLKDMITSPDGHIYALPYINEALHNQYRTRGWINQDWLKAVGMEMPKTTEEFEAVLQAFKDKDPNGNGIADEIPMLGNSSKKNGIVNYLMNAFIYMHDMDSNDPSSTSYLYLDDDKKVQFSPEKDEYKEGLLWIKSLIKKGLIDSTSFTQDETQFKQILMNEGSAKVGVIRADLINTYLLEYNSTPDHRVAQYSVLEPLIGPEGFQYQPSNLYASVLLGNFIITSSCQNPEAAFRWADGWFSEEASFMAWYGQEGKGWIQPPEGSVAMNGEKALYQRLPVEGADQTIRVTNKFGNNTAKMRESEVYLEGDLAQKFSTEPILYFATKNSLVPYAKPEHVVPPLMLTREESAEISNIRTMINDYVEENQAVFCLGTRDIDKEWDSYIKEFSTLGLNRMLEIYQTAYDRQYGSK</sequence>
<proteinExistence type="predicted"/>
<dbReference type="AlphaFoldDB" id="A0A084JFB8"/>
<evidence type="ECO:0000313" key="1">
    <source>
        <dbReference type="EMBL" id="KEZ87652.1"/>
    </source>
</evidence>
<dbReference type="Pfam" id="PF01547">
    <property type="entry name" value="SBP_bac_1"/>
    <property type="match status" value="1"/>
</dbReference>
<gene>
    <name evidence="1" type="ORF">IO98_20835</name>
</gene>
<dbReference type="PANTHER" id="PTHR43649:SF12">
    <property type="entry name" value="DIACETYLCHITOBIOSE BINDING PROTEIN DASA"/>
    <property type="match status" value="1"/>
</dbReference>
<dbReference type="EMBL" id="JPME01000031">
    <property type="protein sequence ID" value="KEZ87652.1"/>
    <property type="molecule type" value="Genomic_DNA"/>
</dbReference>
<dbReference type="Proteomes" id="UP000028525">
    <property type="component" value="Unassembled WGS sequence"/>
</dbReference>
<dbReference type="OrthoDB" id="2491264at2"/>